<organism evidence="1 2">
    <name type="scientific">Desulfonatronum thiosulfatophilum</name>
    <dbReference type="NCBI Taxonomy" id="617002"/>
    <lineage>
        <taxon>Bacteria</taxon>
        <taxon>Pseudomonadati</taxon>
        <taxon>Thermodesulfobacteriota</taxon>
        <taxon>Desulfovibrionia</taxon>
        <taxon>Desulfovibrionales</taxon>
        <taxon>Desulfonatronaceae</taxon>
        <taxon>Desulfonatronum</taxon>
    </lineage>
</organism>
<dbReference type="AlphaFoldDB" id="A0A1G6DEE7"/>
<protein>
    <submittedName>
        <fullName evidence="1">HEAT repeat</fullName>
    </submittedName>
</protein>
<dbReference type="InterPro" id="IPR016024">
    <property type="entry name" value="ARM-type_fold"/>
</dbReference>
<sequence length="652" mass="71184">MSDCDQIIQQLRSNDPEMLREAAQDAGDYGCSETVPLLISLLRSPNLGVQEASDLALRQLGGAEAVRGLCPLLRIEDAQVRNLAMDILREISEQDVNTIFSMLDDDDVDIRIFASDILGSTKNILAVPHLCQALLHDMDVNVRYQAAVSLGALGYAEAARCLNQAMNDEEWVQFSVIEALLKIRDDSSIDALIKAMPNSTDLVASMIVDALGEMGNLKSVPLLLKRLEESPPALRNKVVKAVVQIMGGRTLSLLPALEQVNFRIYLLSALSDEDVEIQDAAISGLASLRVEEAALPIITLAAKLDPDSDADLDRLEKIASALAEIKAMEPLRQTILGDDPASLSLAVKTLRRLTGPESSQLLMEVFWKHNRDVQRDLVDALLSVAGEEAFTFFTSLLEKHNDGHVLKQAMRFLSGPNGRNQDPAQTADRIFALLDHPYPDVREVALECCIALGHESLLEQFQQMFSSPAPSKRAMAILGLGSLGCDSHLDLIRTALEDESTAVRKAALEAGIKLCGLTEDIFALVSQRLHDEDREVRLTLVTLLGVCVCDVVNVVPVLKLALRDGDDWVRVRAVEALAGRRVLDAVPDLIALLQEQNTILSIKVVEALGQIGGQAAFQTLLALLGSDDQELVAVAEEAVIMLQEREEEQSRQ</sequence>
<dbReference type="Gene3D" id="1.25.10.10">
    <property type="entry name" value="Leucine-rich Repeat Variant"/>
    <property type="match status" value="4"/>
</dbReference>
<reference evidence="1 2" key="1">
    <citation type="submission" date="2016-10" db="EMBL/GenBank/DDBJ databases">
        <authorList>
            <person name="de Groot N.N."/>
        </authorList>
    </citation>
    <scope>NUCLEOTIDE SEQUENCE [LARGE SCALE GENOMIC DNA]</scope>
    <source>
        <strain evidence="1 2">ASO4-2</strain>
    </source>
</reference>
<dbReference type="SMART" id="SM00567">
    <property type="entry name" value="EZ_HEAT"/>
    <property type="match status" value="9"/>
</dbReference>
<dbReference type="InterPro" id="IPR004155">
    <property type="entry name" value="PBS_lyase_HEAT"/>
</dbReference>
<dbReference type="Pfam" id="PF13646">
    <property type="entry name" value="HEAT_2"/>
    <property type="match status" value="4"/>
</dbReference>
<dbReference type="STRING" id="617002.SAMN05660653_02107"/>
<dbReference type="PANTHER" id="PTHR12697:SF5">
    <property type="entry name" value="DEOXYHYPUSINE HYDROXYLASE"/>
    <property type="match status" value="1"/>
</dbReference>
<gene>
    <name evidence="1" type="ORF">SAMN05660653_02107</name>
</gene>
<accession>A0A1G6DEE7</accession>
<dbReference type="PANTHER" id="PTHR12697">
    <property type="entry name" value="PBS LYASE HEAT-LIKE PROTEIN"/>
    <property type="match status" value="1"/>
</dbReference>
<dbReference type="SUPFAM" id="SSF48371">
    <property type="entry name" value="ARM repeat"/>
    <property type="match status" value="3"/>
</dbReference>
<keyword evidence="2" id="KW-1185">Reference proteome</keyword>
<dbReference type="OrthoDB" id="3661251at2"/>
<dbReference type="Proteomes" id="UP000198771">
    <property type="component" value="Unassembled WGS sequence"/>
</dbReference>
<dbReference type="RefSeq" id="WP_092121167.1">
    <property type="nucleotide sequence ID" value="NZ_FMXO01000011.1"/>
</dbReference>
<evidence type="ECO:0000313" key="2">
    <source>
        <dbReference type="Proteomes" id="UP000198771"/>
    </source>
</evidence>
<dbReference type="InterPro" id="IPR011989">
    <property type="entry name" value="ARM-like"/>
</dbReference>
<dbReference type="EMBL" id="FMXO01000011">
    <property type="protein sequence ID" value="SDB43479.1"/>
    <property type="molecule type" value="Genomic_DNA"/>
</dbReference>
<name>A0A1G6DEE7_9BACT</name>
<evidence type="ECO:0000313" key="1">
    <source>
        <dbReference type="EMBL" id="SDB43479.1"/>
    </source>
</evidence>
<dbReference type="GO" id="GO:0016491">
    <property type="term" value="F:oxidoreductase activity"/>
    <property type="evidence" value="ECO:0007669"/>
    <property type="project" value="TreeGrafter"/>
</dbReference>
<proteinExistence type="predicted"/>